<dbReference type="Pfam" id="PF05685">
    <property type="entry name" value="Uma2"/>
    <property type="match status" value="1"/>
</dbReference>
<dbReference type="VEuPathDB" id="FungiDB:RhiirFUN_009735"/>
<protein>
    <recommendedName>
        <fullName evidence="2">Putative restriction endonuclease domain-containing protein</fullName>
    </recommendedName>
</protein>
<dbReference type="InterPro" id="IPR012296">
    <property type="entry name" value="Nuclease_put_TT1808"/>
</dbReference>
<dbReference type="InterPro" id="IPR008538">
    <property type="entry name" value="Uma2"/>
</dbReference>
<dbReference type="HOGENOM" id="CLU_054438_0_0_1"/>
<proteinExistence type="predicted"/>
<evidence type="ECO:0000256" key="1">
    <source>
        <dbReference type="SAM" id="MobiDB-lite"/>
    </source>
</evidence>
<feature type="region of interest" description="Disordered" evidence="1">
    <location>
        <begin position="355"/>
        <end position="392"/>
    </location>
</feature>
<dbReference type="CDD" id="cd06260">
    <property type="entry name" value="DUF820-like"/>
    <property type="match status" value="1"/>
</dbReference>
<sequence>MDGINTTIALRKVQLKAGLSENLLTMNHILHLQSGGETKLCLLLTYDLGLQLTINHVTKDSFTIEGHGDKIHDEWIKYFQFNTKTLFPFSTAADGNDVDAVADGVAHNGTTDDSDILSNDSYNTEKEVNDLNLDVDYCILVNDLNLQDYLDFDYCYSVNELELINNYLKINPNFELVNRKLIPVSYSPIAIDAVVHEISRQLGNWNIKTKKDGLGVVTTSKGGFDFNVTNLQKIRAPDVAFIPEGTFLSLDEKQLWSFEGQPFNPIFIVEVANLKNSEVEKEIDNRIKKDYFAHGTSVKLGWLIDPINRIIWVYKRNKRDSPYRYQRKWEDLDAGDVLPDFTLQLESLELEGIDDNIGKDSESDYEEKEEEDDDDEDDDDEGEKRRKKIKKNKAAECAYCDLRFSTPTKMAKHIKKSI</sequence>
<reference evidence="3" key="1">
    <citation type="submission" date="2013-07" db="EMBL/GenBank/DDBJ databases">
        <title>The genome of an arbuscular mycorrhizal fungus provides insights into the evolution of the oldest plant symbiosis.</title>
        <authorList>
            <consortium name="DOE Joint Genome Institute"/>
            <person name="Tisserant E."/>
            <person name="Malbreil M."/>
            <person name="Kuo A."/>
            <person name="Kohler A."/>
            <person name="Symeonidi A."/>
            <person name="Balestrini R."/>
            <person name="Charron P."/>
            <person name="Duensing N."/>
            <person name="Frei-dit-Frey N."/>
            <person name="Gianinazzi-Pearson V."/>
            <person name="Gilbert B."/>
            <person name="Handa Y."/>
            <person name="Hijri M."/>
            <person name="Kaul R."/>
            <person name="Kawaguchi M."/>
            <person name="Krajinski F."/>
            <person name="Lammers P."/>
            <person name="Lapierre D."/>
            <person name="Masclaux F.G."/>
            <person name="Murat C."/>
            <person name="Morin E."/>
            <person name="Ndikumana S."/>
            <person name="Pagni M."/>
            <person name="Petitpierre D."/>
            <person name="Requena N."/>
            <person name="Rosikiewicz P."/>
            <person name="Riley R."/>
            <person name="Saito K."/>
            <person name="San Clemente H."/>
            <person name="Shapiro H."/>
            <person name="van Tuinen D."/>
            <person name="Becard G."/>
            <person name="Bonfante P."/>
            <person name="Paszkowski U."/>
            <person name="Shachar-Hill Y."/>
            <person name="Young J.P."/>
            <person name="Sanders I.R."/>
            <person name="Henrissat B."/>
            <person name="Rensing S.A."/>
            <person name="Grigoriev I.V."/>
            <person name="Corradi N."/>
            <person name="Roux C."/>
            <person name="Martin F."/>
        </authorList>
    </citation>
    <scope>NUCLEOTIDE SEQUENCE</scope>
    <source>
        <strain evidence="3">DAOM 197198</strain>
    </source>
</reference>
<evidence type="ECO:0000259" key="2">
    <source>
        <dbReference type="Pfam" id="PF05685"/>
    </source>
</evidence>
<dbReference type="VEuPathDB" id="FungiDB:RhiirFUN_009736"/>
<dbReference type="Gene3D" id="3.90.1570.10">
    <property type="entry name" value="tt1808, chain A"/>
    <property type="match status" value="1"/>
</dbReference>
<name>U9TCJ8_RHIID</name>
<dbReference type="eggNOG" id="ENOG502SI32">
    <property type="taxonomic scope" value="Eukaryota"/>
</dbReference>
<dbReference type="GO" id="GO:0006302">
    <property type="term" value="P:double-strand break repair"/>
    <property type="evidence" value="ECO:0007669"/>
    <property type="project" value="UniProtKB-ARBA"/>
</dbReference>
<evidence type="ECO:0000313" key="3">
    <source>
        <dbReference type="EMBL" id="ESA01071.1"/>
    </source>
</evidence>
<accession>U9TCJ8</accession>
<feature type="domain" description="Putative restriction endonuclease" evidence="2">
    <location>
        <begin position="172"/>
        <end position="345"/>
    </location>
</feature>
<dbReference type="InterPro" id="IPR011335">
    <property type="entry name" value="Restrct_endonuc-II-like"/>
</dbReference>
<dbReference type="EMBL" id="KI296758">
    <property type="protein sequence ID" value="ESA01071.1"/>
    <property type="molecule type" value="Genomic_DNA"/>
</dbReference>
<feature type="compositionally biased region" description="Acidic residues" evidence="1">
    <location>
        <begin position="363"/>
        <end position="381"/>
    </location>
</feature>
<gene>
    <name evidence="3" type="ORF">GLOINDRAFT_7886</name>
</gene>
<dbReference type="AlphaFoldDB" id="U9TCJ8"/>
<organism evidence="3">
    <name type="scientific">Rhizophagus irregularis (strain DAOM 181602 / DAOM 197198 / MUCL 43194)</name>
    <name type="common">Arbuscular mycorrhizal fungus</name>
    <name type="synonym">Glomus intraradices</name>
    <dbReference type="NCBI Taxonomy" id="747089"/>
    <lineage>
        <taxon>Eukaryota</taxon>
        <taxon>Fungi</taxon>
        <taxon>Fungi incertae sedis</taxon>
        <taxon>Mucoromycota</taxon>
        <taxon>Glomeromycotina</taxon>
        <taxon>Glomeromycetes</taxon>
        <taxon>Glomerales</taxon>
        <taxon>Glomeraceae</taxon>
        <taxon>Rhizophagus</taxon>
    </lineage>
</organism>
<dbReference type="SUPFAM" id="SSF52980">
    <property type="entry name" value="Restriction endonuclease-like"/>
    <property type="match status" value="1"/>
</dbReference>